<name>A0ABP0DXA1_9PEZI</name>
<reference evidence="2 3" key="1">
    <citation type="submission" date="2024-01" db="EMBL/GenBank/DDBJ databases">
        <authorList>
            <person name="Allen C."/>
            <person name="Tagirdzhanova G."/>
        </authorList>
    </citation>
    <scope>NUCLEOTIDE SEQUENCE [LARGE SCALE GENOMIC DNA]</scope>
    <source>
        <strain evidence="2 3">CBS 119000</strain>
    </source>
</reference>
<organism evidence="2 3">
    <name type="scientific">Sporothrix epigloea</name>
    <dbReference type="NCBI Taxonomy" id="1892477"/>
    <lineage>
        <taxon>Eukaryota</taxon>
        <taxon>Fungi</taxon>
        <taxon>Dikarya</taxon>
        <taxon>Ascomycota</taxon>
        <taxon>Pezizomycotina</taxon>
        <taxon>Sordariomycetes</taxon>
        <taxon>Sordariomycetidae</taxon>
        <taxon>Ophiostomatales</taxon>
        <taxon>Ophiostomataceae</taxon>
        <taxon>Sporothrix</taxon>
    </lineage>
</organism>
<comment type="caution">
    <text evidence="2">The sequence shown here is derived from an EMBL/GenBank/DDBJ whole genome shotgun (WGS) entry which is preliminary data.</text>
</comment>
<gene>
    <name evidence="2" type="ORF">SEPCBS119000_005167</name>
</gene>
<sequence length="66" mass="7054">MSLIEVLGLATLLRDEKGQMPEEDGAKVGDGGLASRKERERRAAMAEDVVAGMVDDRLLGVGGREK</sequence>
<proteinExistence type="predicted"/>
<evidence type="ECO:0000256" key="1">
    <source>
        <dbReference type="SAM" id="MobiDB-lite"/>
    </source>
</evidence>
<dbReference type="Proteomes" id="UP001642502">
    <property type="component" value="Unassembled WGS sequence"/>
</dbReference>
<keyword evidence="3" id="KW-1185">Reference proteome</keyword>
<dbReference type="EMBL" id="CAWUON010000091">
    <property type="protein sequence ID" value="CAK7272519.1"/>
    <property type="molecule type" value="Genomic_DNA"/>
</dbReference>
<feature type="compositionally biased region" description="Basic and acidic residues" evidence="1">
    <location>
        <begin position="18"/>
        <end position="27"/>
    </location>
</feature>
<protein>
    <submittedName>
        <fullName evidence="2">Uncharacterized protein</fullName>
    </submittedName>
</protein>
<evidence type="ECO:0000313" key="3">
    <source>
        <dbReference type="Proteomes" id="UP001642502"/>
    </source>
</evidence>
<accession>A0ABP0DXA1</accession>
<feature type="region of interest" description="Disordered" evidence="1">
    <location>
        <begin position="18"/>
        <end position="37"/>
    </location>
</feature>
<evidence type="ECO:0000313" key="2">
    <source>
        <dbReference type="EMBL" id="CAK7272519.1"/>
    </source>
</evidence>